<keyword evidence="3" id="KW-1185">Reference proteome</keyword>
<dbReference type="PANTHER" id="PTHR47074:SF75">
    <property type="entry name" value="RNASE H TYPE-1 DOMAIN-CONTAINING PROTEIN"/>
    <property type="match status" value="1"/>
</dbReference>
<dbReference type="InterPro" id="IPR036397">
    <property type="entry name" value="RNaseH_sf"/>
</dbReference>
<dbReference type="Gene3D" id="3.30.420.10">
    <property type="entry name" value="Ribonuclease H-like superfamily/Ribonuclease H"/>
    <property type="match status" value="1"/>
</dbReference>
<sequence>MGAFAQPIFGSFSPLATELLALKAGLWFAFEMRILPLVVEVDSTEVARLVNTLNQSWGEEGFLIEEIKSLMKRCCITEVVFQPRECNKVAHSLAKFILNENENLYCIEYGPEWLIESIKIDSVGCNFSPV</sequence>
<comment type="caution">
    <text evidence="2">The sequence shown here is derived from an EMBL/GenBank/DDBJ whole genome shotgun (WGS) entry which is preliminary data.</text>
</comment>
<dbReference type="GO" id="GO:0003676">
    <property type="term" value="F:nucleic acid binding"/>
    <property type="evidence" value="ECO:0007669"/>
    <property type="project" value="InterPro"/>
</dbReference>
<evidence type="ECO:0000259" key="1">
    <source>
        <dbReference type="Pfam" id="PF13456"/>
    </source>
</evidence>
<feature type="domain" description="RNase H type-1" evidence="1">
    <location>
        <begin position="2"/>
        <end position="96"/>
    </location>
</feature>
<dbReference type="InterPro" id="IPR052929">
    <property type="entry name" value="RNase_H-like_EbsB-rel"/>
</dbReference>
<accession>A0A2P6PT40</accession>
<dbReference type="InterPro" id="IPR012337">
    <property type="entry name" value="RNaseH-like_sf"/>
</dbReference>
<dbReference type="EMBL" id="PDCK01000044">
    <property type="protein sequence ID" value="PRQ25105.1"/>
    <property type="molecule type" value="Genomic_DNA"/>
</dbReference>
<gene>
    <name evidence="2" type="ORF">RchiOBHm_Chr6g0279961</name>
</gene>
<dbReference type="InterPro" id="IPR002156">
    <property type="entry name" value="RNaseH_domain"/>
</dbReference>
<evidence type="ECO:0000313" key="3">
    <source>
        <dbReference type="Proteomes" id="UP000238479"/>
    </source>
</evidence>
<proteinExistence type="predicted"/>
<dbReference type="OMA" id="FAFEMRI"/>
<dbReference type="Pfam" id="PF13456">
    <property type="entry name" value="RVT_3"/>
    <property type="match status" value="1"/>
</dbReference>
<organism evidence="2 3">
    <name type="scientific">Rosa chinensis</name>
    <name type="common">China rose</name>
    <dbReference type="NCBI Taxonomy" id="74649"/>
    <lineage>
        <taxon>Eukaryota</taxon>
        <taxon>Viridiplantae</taxon>
        <taxon>Streptophyta</taxon>
        <taxon>Embryophyta</taxon>
        <taxon>Tracheophyta</taxon>
        <taxon>Spermatophyta</taxon>
        <taxon>Magnoliopsida</taxon>
        <taxon>eudicotyledons</taxon>
        <taxon>Gunneridae</taxon>
        <taxon>Pentapetalae</taxon>
        <taxon>rosids</taxon>
        <taxon>fabids</taxon>
        <taxon>Rosales</taxon>
        <taxon>Rosaceae</taxon>
        <taxon>Rosoideae</taxon>
        <taxon>Rosoideae incertae sedis</taxon>
        <taxon>Rosa</taxon>
    </lineage>
</organism>
<dbReference type="SUPFAM" id="SSF53098">
    <property type="entry name" value="Ribonuclease H-like"/>
    <property type="match status" value="1"/>
</dbReference>
<reference evidence="2 3" key="1">
    <citation type="journal article" date="2018" name="Nat. Genet.">
        <title>The Rosa genome provides new insights in the design of modern roses.</title>
        <authorList>
            <person name="Bendahmane M."/>
        </authorList>
    </citation>
    <scope>NUCLEOTIDE SEQUENCE [LARGE SCALE GENOMIC DNA]</scope>
    <source>
        <strain evidence="3">cv. Old Blush</strain>
    </source>
</reference>
<dbReference type="Gramene" id="PRQ25105">
    <property type="protein sequence ID" value="PRQ25105"/>
    <property type="gene ID" value="RchiOBHm_Chr6g0279961"/>
</dbReference>
<dbReference type="Proteomes" id="UP000238479">
    <property type="component" value="Chromosome 6"/>
</dbReference>
<dbReference type="CDD" id="cd06222">
    <property type="entry name" value="RNase_H_like"/>
    <property type="match status" value="1"/>
</dbReference>
<evidence type="ECO:0000313" key="2">
    <source>
        <dbReference type="EMBL" id="PRQ25105.1"/>
    </source>
</evidence>
<dbReference type="InterPro" id="IPR044730">
    <property type="entry name" value="RNase_H-like_dom_plant"/>
</dbReference>
<dbReference type="AlphaFoldDB" id="A0A2P6PT40"/>
<protein>
    <submittedName>
        <fullName evidence="2">Putative ribonuclease H-like domain-containing protein</fullName>
    </submittedName>
</protein>
<dbReference type="PANTHER" id="PTHR47074">
    <property type="entry name" value="BNAC02G40300D PROTEIN"/>
    <property type="match status" value="1"/>
</dbReference>
<dbReference type="GO" id="GO:0004523">
    <property type="term" value="F:RNA-DNA hybrid ribonuclease activity"/>
    <property type="evidence" value="ECO:0007669"/>
    <property type="project" value="InterPro"/>
</dbReference>
<name>A0A2P6PT40_ROSCH</name>